<protein>
    <submittedName>
        <fullName evidence="2">Uncharacterized protein</fullName>
    </submittedName>
</protein>
<organism evidence="2 3">
    <name type="scientific">Candidatus Clostridium radicumherbarum</name>
    <dbReference type="NCBI Taxonomy" id="3381662"/>
    <lineage>
        <taxon>Bacteria</taxon>
        <taxon>Bacillati</taxon>
        <taxon>Bacillota</taxon>
        <taxon>Clostridia</taxon>
        <taxon>Eubacteriales</taxon>
        <taxon>Clostridiaceae</taxon>
        <taxon>Clostridium</taxon>
    </lineage>
</organism>
<keyword evidence="3" id="KW-1185">Reference proteome</keyword>
<evidence type="ECO:0000313" key="3">
    <source>
        <dbReference type="Proteomes" id="UP001623661"/>
    </source>
</evidence>
<evidence type="ECO:0000313" key="2">
    <source>
        <dbReference type="EMBL" id="MFL0268809.1"/>
    </source>
</evidence>
<dbReference type="RefSeq" id="WP_406765431.1">
    <property type="nucleotide sequence ID" value="NZ_JBJHZY010000002.1"/>
</dbReference>
<accession>A0ABW8TSX9</accession>
<sequence length="172" mass="19640">MKRRLIIPETIILVLAITSAILTYNGGRFKVPAYKDIKSVKIIPPTLGNVRLGEYKDLYFDLNKKEDKYMVNNILNWLKLGRIMGNASNEAISNGSTPAYFMIELKNGTEIFINSSVSEGYINNQKLIPSQNIKGQVTIRTNPSKREEIRLLSPELKSFIESGWKDFFDYTK</sequence>
<reference evidence="2 3" key="1">
    <citation type="submission" date="2024-11" db="EMBL/GenBank/DDBJ databases">
        <authorList>
            <person name="Heng Y.C."/>
            <person name="Lim A.C.H."/>
            <person name="Lee J.K.Y."/>
            <person name="Kittelmann S."/>
        </authorList>
    </citation>
    <scope>NUCLEOTIDE SEQUENCE [LARGE SCALE GENOMIC DNA]</scope>
    <source>
        <strain evidence="2 3">WILCCON 0202</strain>
    </source>
</reference>
<keyword evidence="1" id="KW-0812">Transmembrane</keyword>
<feature type="transmembrane region" description="Helical" evidence="1">
    <location>
        <begin position="6"/>
        <end position="25"/>
    </location>
</feature>
<gene>
    <name evidence="2" type="ORF">ACJDUH_11970</name>
</gene>
<keyword evidence="1" id="KW-1133">Transmembrane helix</keyword>
<name>A0ABW8TSX9_9CLOT</name>
<keyword evidence="1" id="KW-0472">Membrane</keyword>
<proteinExistence type="predicted"/>
<evidence type="ECO:0000256" key="1">
    <source>
        <dbReference type="SAM" id="Phobius"/>
    </source>
</evidence>
<dbReference type="Proteomes" id="UP001623661">
    <property type="component" value="Unassembled WGS sequence"/>
</dbReference>
<dbReference type="EMBL" id="JBJHZY010000002">
    <property type="protein sequence ID" value="MFL0268809.1"/>
    <property type="molecule type" value="Genomic_DNA"/>
</dbReference>
<comment type="caution">
    <text evidence="2">The sequence shown here is derived from an EMBL/GenBank/DDBJ whole genome shotgun (WGS) entry which is preliminary data.</text>
</comment>